<organism evidence="2 3">
    <name type="scientific">Luteimonas wenzhouensis</name>
    <dbReference type="NCBI Taxonomy" id="2599615"/>
    <lineage>
        <taxon>Bacteria</taxon>
        <taxon>Pseudomonadati</taxon>
        <taxon>Pseudomonadota</taxon>
        <taxon>Gammaproteobacteria</taxon>
        <taxon>Lysobacterales</taxon>
        <taxon>Lysobacteraceae</taxon>
        <taxon>Luteimonas</taxon>
    </lineage>
</organism>
<dbReference type="SUPFAM" id="SSF53335">
    <property type="entry name" value="S-adenosyl-L-methionine-dependent methyltransferases"/>
    <property type="match status" value="1"/>
</dbReference>
<keyword evidence="2" id="KW-0489">Methyltransferase</keyword>
<keyword evidence="1" id="KW-0732">Signal</keyword>
<comment type="caution">
    <text evidence="2">The sequence shown here is derived from an EMBL/GenBank/DDBJ whole genome shotgun (WGS) entry which is preliminary data.</text>
</comment>
<dbReference type="EMBL" id="VOHE01000005">
    <property type="protein sequence ID" value="TWT18308.1"/>
    <property type="molecule type" value="Genomic_DNA"/>
</dbReference>
<dbReference type="InterPro" id="IPR029063">
    <property type="entry name" value="SAM-dependent_MTases_sf"/>
</dbReference>
<dbReference type="AlphaFoldDB" id="A0A5C5TY61"/>
<gene>
    <name evidence="2" type="ORF">FQY79_10485</name>
</gene>
<name>A0A5C5TY61_9GAMM</name>
<evidence type="ECO:0000313" key="2">
    <source>
        <dbReference type="EMBL" id="TWT18308.1"/>
    </source>
</evidence>
<protein>
    <submittedName>
        <fullName evidence="2">Class I SAM-dependent methyltransferase</fullName>
    </submittedName>
</protein>
<keyword evidence="2" id="KW-0808">Transferase</keyword>
<dbReference type="GO" id="GO:0008168">
    <property type="term" value="F:methyltransferase activity"/>
    <property type="evidence" value="ECO:0007669"/>
    <property type="project" value="UniProtKB-KW"/>
</dbReference>
<dbReference type="InterPro" id="IPR016980">
    <property type="entry name" value="S-AdoMet-dep_MeTrfase_Alr7345"/>
</dbReference>
<dbReference type="GO" id="GO:0032259">
    <property type="term" value="P:methylation"/>
    <property type="evidence" value="ECO:0007669"/>
    <property type="project" value="UniProtKB-KW"/>
</dbReference>
<dbReference type="PIRSF" id="PIRSF031679">
    <property type="entry name" value="Mtase_Alr7345_prd"/>
    <property type="match status" value="1"/>
</dbReference>
<evidence type="ECO:0000256" key="1">
    <source>
        <dbReference type="SAM" id="SignalP"/>
    </source>
</evidence>
<keyword evidence="3" id="KW-1185">Reference proteome</keyword>
<reference evidence="2 3" key="1">
    <citation type="submission" date="2019-07" db="EMBL/GenBank/DDBJ databases">
        <title>Luteimonas sp. YD-1 nov., isolated from acidic soil.</title>
        <authorList>
            <person name="Zhou J."/>
        </authorList>
    </citation>
    <scope>NUCLEOTIDE SEQUENCE [LARGE SCALE GENOMIC DNA]</scope>
    <source>
        <strain evidence="2 3">YD-1</strain>
    </source>
</reference>
<dbReference type="Proteomes" id="UP000315949">
    <property type="component" value="Unassembled WGS sequence"/>
</dbReference>
<feature type="chain" id="PRO_5022935948" evidence="1">
    <location>
        <begin position="26"/>
        <end position="288"/>
    </location>
</feature>
<dbReference type="Gene3D" id="3.40.50.150">
    <property type="entry name" value="Vaccinia Virus protein VP39"/>
    <property type="match status" value="1"/>
</dbReference>
<sequence length="288" mass="31159">MIRHPLFRAGLLALALAPALSTALAAEPAAAAQATASAVDPALEAVLAGDWRSEANRARDRYRHPAQTLAFFGLKPDQTVVEITPGGGWYAEILAPYLREHGRYVAAVVDPQALPEDRRDYPQRARAELEALFAGAPAQFDRAAVVAYDPAAPKFGEPGSADLVVTFRNVHNWRGSGQAHRMFEGFFEVLREGGVLGVVEHRAAADVAEEDRSGYVGQDQVIALAEAAGFRLDATSEVNANPADTKDHPNGVWTLFPVGRHDPADAEKYRAVGESDRMTLRFVKPARE</sequence>
<evidence type="ECO:0000313" key="3">
    <source>
        <dbReference type="Proteomes" id="UP000315949"/>
    </source>
</evidence>
<dbReference type="RefSeq" id="WP_146312873.1">
    <property type="nucleotide sequence ID" value="NZ_VOHE01000005.1"/>
</dbReference>
<accession>A0A5C5TY61</accession>
<feature type="signal peptide" evidence="1">
    <location>
        <begin position="1"/>
        <end position="25"/>
    </location>
</feature>
<proteinExistence type="predicted"/>
<dbReference type="OrthoDB" id="9801692at2"/>